<keyword evidence="8" id="KW-1185">Reference proteome</keyword>
<dbReference type="OrthoDB" id="442680at2759"/>
<accession>A0A0R3U8A9</accession>
<dbReference type="GO" id="GO:0032472">
    <property type="term" value="P:Golgi calcium ion transport"/>
    <property type="evidence" value="ECO:0007669"/>
    <property type="project" value="TreeGrafter"/>
</dbReference>
<dbReference type="GO" id="GO:0032468">
    <property type="term" value="P:Golgi calcium ion homeostasis"/>
    <property type="evidence" value="ECO:0007669"/>
    <property type="project" value="TreeGrafter"/>
</dbReference>
<dbReference type="InterPro" id="IPR049555">
    <property type="entry name" value="GDT1-like_CS"/>
</dbReference>
<feature type="transmembrane region" description="Helical" evidence="6">
    <location>
        <begin position="86"/>
        <end position="109"/>
    </location>
</feature>
<protein>
    <recommendedName>
        <fullName evidence="6">GDT1 family protein</fullName>
    </recommendedName>
</protein>
<keyword evidence="4 6" id="KW-1133">Transmembrane helix</keyword>
<dbReference type="GO" id="GO:0016020">
    <property type="term" value="C:membrane"/>
    <property type="evidence" value="ECO:0007669"/>
    <property type="project" value="UniProtKB-SubCell"/>
</dbReference>
<keyword evidence="3 6" id="KW-0812">Transmembrane</keyword>
<gene>
    <name evidence="7" type="ORF">MCOS_LOCUS3105</name>
</gene>
<dbReference type="GO" id="GO:0005384">
    <property type="term" value="F:manganese ion transmembrane transporter activity"/>
    <property type="evidence" value="ECO:0007669"/>
    <property type="project" value="TreeGrafter"/>
</dbReference>
<evidence type="ECO:0000256" key="6">
    <source>
        <dbReference type="RuleBase" id="RU365102"/>
    </source>
</evidence>
<dbReference type="GO" id="GO:0005794">
    <property type="term" value="C:Golgi apparatus"/>
    <property type="evidence" value="ECO:0007669"/>
    <property type="project" value="TreeGrafter"/>
</dbReference>
<evidence type="ECO:0000256" key="4">
    <source>
        <dbReference type="ARBA" id="ARBA00022989"/>
    </source>
</evidence>
<dbReference type="GO" id="GO:0015085">
    <property type="term" value="F:calcium ion transmembrane transporter activity"/>
    <property type="evidence" value="ECO:0007669"/>
    <property type="project" value="TreeGrafter"/>
</dbReference>
<evidence type="ECO:0000256" key="3">
    <source>
        <dbReference type="ARBA" id="ARBA00022692"/>
    </source>
</evidence>
<name>A0A0R3U8A9_MESCO</name>
<evidence type="ECO:0000256" key="2">
    <source>
        <dbReference type="ARBA" id="ARBA00009190"/>
    </source>
</evidence>
<feature type="transmembrane region" description="Helical" evidence="6">
    <location>
        <begin position="115"/>
        <end position="133"/>
    </location>
</feature>
<dbReference type="PANTHER" id="PTHR12608">
    <property type="entry name" value="TRANSMEMBRANE PROTEIN HTP-1 RELATED"/>
    <property type="match status" value="1"/>
</dbReference>
<dbReference type="InterPro" id="IPR001727">
    <property type="entry name" value="GDT1-like"/>
</dbReference>
<sequence length="254" mass="28081">MPGCMPFCVCIVGCSLLCSINAAVVPLEGNVNGLRSNGSDNLSSDSNYQGFLHAFLASIYVILISELGDKTFFIAAILSVEHPRSVVYAGAMLALITMTVLSALLGFATDVLPRVYTYYMSGFVFMIFGIKMLRDAYYMSPDNAKDEFNEVEQELSANDNREPTSCIRLRFILRRFLSPVFAETFIMTFLAEWGDRSQITTIVLAARENVMGVIVGGVLGHGLCTGLAVLTGRLVAQRIPVKWRKYYFLLFPFG</sequence>
<comment type="similarity">
    <text evidence="2 6">Belongs to the GDT1 family.</text>
</comment>
<feature type="transmembrane region" description="Helical" evidence="6">
    <location>
        <begin position="46"/>
        <end position="65"/>
    </location>
</feature>
<keyword evidence="5 6" id="KW-0472">Membrane</keyword>
<dbReference type="STRING" id="53468.A0A0R3U8A9"/>
<dbReference type="EMBL" id="UXSR01000629">
    <property type="protein sequence ID" value="VDD77102.1"/>
    <property type="molecule type" value="Genomic_DNA"/>
</dbReference>
<feature type="signal peptide" evidence="6">
    <location>
        <begin position="1"/>
        <end position="22"/>
    </location>
</feature>
<evidence type="ECO:0000256" key="5">
    <source>
        <dbReference type="ARBA" id="ARBA00023136"/>
    </source>
</evidence>
<dbReference type="AlphaFoldDB" id="A0A0R3U8A9"/>
<evidence type="ECO:0000256" key="1">
    <source>
        <dbReference type="ARBA" id="ARBA00004141"/>
    </source>
</evidence>
<feature type="transmembrane region" description="Helical" evidence="6">
    <location>
        <begin position="211"/>
        <end position="236"/>
    </location>
</feature>
<feature type="chain" id="PRO_5023985979" description="GDT1 family protein" evidence="6">
    <location>
        <begin position="23"/>
        <end position="254"/>
    </location>
</feature>
<reference evidence="7 8" key="1">
    <citation type="submission" date="2018-10" db="EMBL/GenBank/DDBJ databases">
        <authorList>
            <consortium name="Pathogen Informatics"/>
        </authorList>
    </citation>
    <scope>NUCLEOTIDE SEQUENCE [LARGE SCALE GENOMIC DNA]</scope>
</reference>
<dbReference type="Proteomes" id="UP000267029">
    <property type="component" value="Unassembled WGS sequence"/>
</dbReference>
<organism evidence="7 8">
    <name type="scientific">Mesocestoides corti</name>
    <name type="common">Flatworm</name>
    <dbReference type="NCBI Taxonomy" id="53468"/>
    <lineage>
        <taxon>Eukaryota</taxon>
        <taxon>Metazoa</taxon>
        <taxon>Spiralia</taxon>
        <taxon>Lophotrochozoa</taxon>
        <taxon>Platyhelminthes</taxon>
        <taxon>Cestoda</taxon>
        <taxon>Eucestoda</taxon>
        <taxon>Cyclophyllidea</taxon>
        <taxon>Mesocestoididae</taxon>
        <taxon>Mesocestoides</taxon>
    </lineage>
</organism>
<dbReference type="PANTHER" id="PTHR12608:SF1">
    <property type="entry name" value="TRANSMEMBRANE PROTEIN 165"/>
    <property type="match status" value="1"/>
</dbReference>
<evidence type="ECO:0000313" key="7">
    <source>
        <dbReference type="EMBL" id="VDD77102.1"/>
    </source>
</evidence>
<keyword evidence="6" id="KW-0732">Signal</keyword>
<comment type="subcellular location">
    <subcellularLocation>
        <location evidence="1 6">Membrane</location>
        <topology evidence="1 6">Multi-pass membrane protein</topology>
    </subcellularLocation>
</comment>
<dbReference type="Pfam" id="PF01169">
    <property type="entry name" value="GDT1"/>
    <property type="match status" value="2"/>
</dbReference>
<feature type="transmembrane region" description="Helical" evidence="6">
    <location>
        <begin position="171"/>
        <end position="191"/>
    </location>
</feature>
<dbReference type="PROSITE" id="PS01214">
    <property type="entry name" value="UPF0016"/>
    <property type="match status" value="1"/>
</dbReference>
<evidence type="ECO:0000313" key="8">
    <source>
        <dbReference type="Proteomes" id="UP000267029"/>
    </source>
</evidence>
<proteinExistence type="inferred from homology"/>